<proteinExistence type="predicted"/>
<feature type="region of interest" description="Disordered" evidence="1">
    <location>
        <begin position="14"/>
        <end position="53"/>
    </location>
</feature>
<protein>
    <submittedName>
        <fullName evidence="2">Uncharacterized protein</fullName>
    </submittedName>
</protein>
<keyword evidence="3" id="KW-1185">Reference proteome</keyword>
<accession>A0A8X6VE13</accession>
<organism evidence="2 3">
    <name type="scientific">Trichonephila clavipes</name>
    <name type="common">Golden silk orbweaver</name>
    <name type="synonym">Nephila clavipes</name>
    <dbReference type="NCBI Taxonomy" id="2585209"/>
    <lineage>
        <taxon>Eukaryota</taxon>
        <taxon>Metazoa</taxon>
        <taxon>Ecdysozoa</taxon>
        <taxon>Arthropoda</taxon>
        <taxon>Chelicerata</taxon>
        <taxon>Arachnida</taxon>
        <taxon>Araneae</taxon>
        <taxon>Araneomorphae</taxon>
        <taxon>Entelegynae</taxon>
        <taxon>Araneoidea</taxon>
        <taxon>Nephilidae</taxon>
        <taxon>Trichonephila</taxon>
    </lineage>
</organism>
<feature type="compositionally biased region" description="Acidic residues" evidence="1">
    <location>
        <begin position="24"/>
        <end position="39"/>
    </location>
</feature>
<dbReference type="EMBL" id="BMAU01021233">
    <property type="protein sequence ID" value="GFY02675.1"/>
    <property type="molecule type" value="Genomic_DNA"/>
</dbReference>
<evidence type="ECO:0000313" key="3">
    <source>
        <dbReference type="Proteomes" id="UP000887159"/>
    </source>
</evidence>
<comment type="caution">
    <text evidence="2">The sequence shown here is derived from an EMBL/GenBank/DDBJ whole genome shotgun (WGS) entry which is preliminary data.</text>
</comment>
<evidence type="ECO:0000256" key="1">
    <source>
        <dbReference type="SAM" id="MobiDB-lite"/>
    </source>
</evidence>
<evidence type="ECO:0000313" key="2">
    <source>
        <dbReference type="EMBL" id="GFY02675.1"/>
    </source>
</evidence>
<name>A0A8X6VE13_TRICX</name>
<dbReference type="AlphaFoldDB" id="A0A8X6VE13"/>
<dbReference type="Proteomes" id="UP000887159">
    <property type="component" value="Unassembled WGS sequence"/>
</dbReference>
<reference evidence="2" key="1">
    <citation type="submission" date="2020-08" db="EMBL/GenBank/DDBJ databases">
        <title>Multicomponent nature underlies the extraordinary mechanical properties of spider dragline silk.</title>
        <authorList>
            <person name="Kono N."/>
            <person name="Nakamura H."/>
            <person name="Mori M."/>
            <person name="Yoshida Y."/>
            <person name="Ohtoshi R."/>
            <person name="Malay A.D."/>
            <person name="Moran D.A.P."/>
            <person name="Tomita M."/>
            <person name="Numata K."/>
            <person name="Arakawa K."/>
        </authorList>
    </citation>
    <scope>NUCLEOTIDE SEQUENCE</scope>
</reference>
<gene>
    <name evidence="2" type="primary">NCL1_36134</name>
    <name evidence="2" type="ORF">TNCV_3505551</name>
</gene>
<sequence>MVSDVEDCEFQMLNGDEIVTSVQEEFDPVDDKTDEDEDNNNSNESSKGPSNADAISALETAIQWYEQQSECCPIQLLPIKRIRHLTAKTRRCTIIQREISDYFP</sequence>